<dbReference type="PANTHER" id="PTHR46268:SF22">
    <property type="entry name" value="SENSOR PROTEIN KDPD-RELATED"/>
    <property type="match status" value="1"/>
</dbReference>
<organism evidence="3 4">
    <name type="scientific">Shewanella sairae</name>
    <dbReference type="NCBI Taxonomy" id="190310"/>
    <lineage>
        <taxon>Bacteria</taxon>
        <taxon>Pseudomonadati</taxon>
        <taxon>Pseudomonadota</taxon>
        <taxon>Gammaproteobacteria</taxon>
        <taxon>Alteromonadales</taxon>
        <taxon>Shewanellaceae</taxon>
        <taxon>Shewanella</taxon>
    </lineage>
</organism>
<sequence>MRSRIILCPTDFSETASHAISYAVEMANLYQVGVRLLHVVDKPFGDKHTRVLAETQDELNERMEKQAAVEMQQYIDSLEGYFPFESSISHGHPVEQILATAKNIDAGMIVIASHGRTGLNHFLNTNTAEKVVNKARCPVLIVK</sequence>
<gene>
    <name evidence="3" type="ORF">TUM4438_06890</name>
</gene>
<dbReference type="InterPro" id="IPR006016">
    <property type="entry name" value="UspA"/>
</dbReference>
<dbReference type="Proteomes" id="UP000887104">
    <property type="component" value="Unassembled WGS sequence"/>
</dbReference>
<proteinExistence type="inferred from homology"/>
<evidence type="ECO:0000256" key="1">
    <source>
        <dbReference type="ARBA" id="ARBA00008791"/>
    </source>
</evidence>
<protein>
    <submittedName>
        <fullName evidence="3">Universal stress protein A</fullName>
    </submittedName>
</protein>
<dbReference type="EMBL" id="BPEY01000007">
    <property type="protein sequence ID" value="GIU41795.1"/>
    <property type="molecule type" value="Genomic_DNA"/>
</dbReference>
<dbReference type="InterPro" id="IPR006015">
    <property type="entry name" value="Universal_stress_UspA"/>
</dbReference>
<reference evidence="3" key="1">
    <citation type="submission" date="2021-05" db="EMBL/GenBank/DDBJ databases">
        <title>Molecular characterization for Shewanella algae harboring chromosomal blaOXA-55-like strains isolated from clinical and environment sample.</title>
        <authorList>
            <person name="Ohama Y."/>
            <person name="Aoki K."/>
            <person name="Harada S."/>
            <person name="Moriya K."/>
            <person name="Ishii Y."/>
            <person name="Tateda K."/>
        </authorList>
    </citation>
    <scope>NUCLEOTIDE SEQUENCE</scope>
    <source>
        <strain evidence="3">JCM 11563</strain>
    </source>
</reference>
<dbReference type="RefSeq" id="WP_220779441.1">
    <property type="nucleotide sequence ID" value="NZ_BPEY01000007.1"/>
</dbReference>
<dbReference type="Pfam" id="PF00582">
    <property type="entry name" value="Usp"/>
    <property type="match status" value="1"/>
</dbReference>
<comment type="caution">
    <text evidence="3">The sequence shown here is derived from an EMBL/GenBank/DDBJ whole genome shotgun (WGS) entry which is preliminary data.</text>
</comment>
<dbReference type="InterPro" id="IPR014729">
    <property type="entry name" value="Rossmann-like_a/b/a_fold"/>
</dbReference>
<dbReference type="SUPFAM" id="SSF52402">
    <property type="entry name" value="Adenine nucleotide alpha hydrolases-like"/>
    <property type="match status" value="1"/>
</dbReference>
<evidence type="ECO:0000259" key="2">
    <source>
        <dbReference type="Pfam" id="PF00582"/>
    </source>
</evidence>
<dbReference type="PRINTS" id="PR01438">
    <property type="entry name" value="UNVRSLSTRESS"/>
</dbReference>
<accession>A0ABQ4P2P9</accession>
<evidence type="ECO:0000313" key="4">
    <source>
        <dbReference type="Proteomes" id="UP000887104"/>
    </source>
</evidence>
<dbReference type="CDD" id="cd00293">
    <property type="entry name" value="USP-like"/>
    <property type="match status" value="1"/>
</dbReference>
<keyword evidence="4" id="KW-1185">Reference proteome</keyword>
<dbReference type="PANTHER" id="PTHR46268">
    <property type="entry name" value="STRESS RESPONSE PROTEIN NHAX"/>
    <property type="match status" value="1"/>
</dbReference>
<name>A0ABQ4P2P9_9GAMM</name>
<evidence type="ECO:0000313" key="3">
    <source>
        <dbReference type="EMBL" id="GIU41795.1"/>
    </source>
</evidence>
<feature type="domain" description="UspA" evidence="2">
    <location>
        <begin position="4"/>
        <end position="143"/>
    </location>
</feature>
<comment type="similarity">
    <text evidence="1">Belongs to the universal stress protein A family.</text>
</comment>
<dbReference type="Gene3D" id="3.40.50.620">
    <property type="entry name" value="HUPs"/>
    <property type="match status" value="1"/>
</dbReference>